<evidence type="ECO:0000256" key="1">
    <source>
        <dbReference type="SAM" id="SignalP"/>
    </source>
</evidence>
<protein>
    <recommendedName>
        <fullName evidence="4">PEP-CTERM sorting domain-containing protein</fullName>
    </recommendedName>
</protein>
<keyword evidence="1" id="KW-0732">Signal</keyword>
<evidence type="ECO:0008006" key="4">
    <source>
        <dbReference type="Google" id="ProtNLM"/>
    </source>
</evidence>
<dbReference type="RefSeq" id="WP_262996387.1">
    <property type="nucleotide sequence ID" value="NZ_JAOTJC010000016.1"/>
</dbReference>
<reference evidence="3" key="1">
    <citation type="submission" date="2023-07" db="EMBL/GenBank/DDBJ databases">
        <title>Study on multiphase classification of strain Alteromonas salexigens isolated from the Yellow Sea.</title>
        <authorList>
            <person name="Sun L."/>
        </authorList>
    </citation>
    <scope>NUCLEOTIDE SEQUENCE [LARGE SCALE GENOMIC DNA]</scope>
    <source>
        <strain evidence="3">ASW11-19</strain>
    </source>
</reference>
<organism evidence="2 3">
    <name type="scientific">Alteromonas salexigens</name>
    <dbReference type="NCBI Taxonomy" id="2982530"/>
    <lineage>
        <taxon>Bacteria</taxon>
        <taxon>Pseudomonadati</taxon>
        <taxon>Pseudomonadota</taxon>
        <taxon>Gammaproteobacteria</taxon>
        <taxon>Alteromonadales</taxon>
        <taxon>Alteromonadaceae</taxon>
        <taxon>Alteromonas/Salinimonas group</taxon>
        <taxon>Alteromonas</taxon>
    </lineage>
</organism>
<gene>
    <name evidence="2" type="ORF">OCL06_15950</name>
</gene>
<comment type="caution">
    <text evidence="2">The sequence shown here is derived from an EMBL/GenBank/DDBJ whole genome shotgun (WGS) entry which is preliminary data.</text>
</comment>
<accession>A0ABT2VRY7</accession>
<dbReference type="Proteomes" id="UP001209257">
    <property type="component" value="Unassembled WGS sequence"/>
</dbReference>
<sequence>MFKKLIFTLTCLVFSGFSSAGLLTVTYTGIVTKIERQGIDPFDFGAEVNDLITGSFQIDLATMPSDNATSGQKASAEYWYRYEDFHRRTNFVTSTASVNMPVFLGDKGDPNYEIQDAIHLQNFGDAAPRGTHQYRRVYFSNRDFFNASGQFYDLEHILYAWDFSDSSLDGGLAAGKPLSFLLSESELGLGVAGAAGEIRSQSRYTSDRFGSNSVNKLNYRVTSIAITATEVATPSILSLFILGLICISVRRFLGQ</sequence>
<proteinExistence type="predicted"/>
<dbReference type="EMBL" id="JAOTJC010000016">
    <property type="protein sequence ID" value="MCU7556085.1"/>
    <property type="molecule type" value="Genomic_DNA"/>
</dbReference>
<feature type="chain" id="PRO_5046663612" description="PEP-CTERM sorting domain-containing protein" evidence="1">
    <location>
        <begin position="21"/>
        <end position="255"/>
    </location>
</feature>
<keyword evidence="3" id="KW-1185">Reference proteome</keyword>
<feature type="signal peptide" evidence="1">
    <location>
        <begin position="1"/>
        <end position="20"/>
    </location>
</feature>
<evidence type="ECO:0000313" key="2">
    <source>
        <dbReference type="EMBL" id="MCU7556085.1"/>
    </source>
</evidence>
<name>A0ABT2VRY7_9ALTE</name>
<evidence type="ECO:0000313" key="3">
    <source>
        <dbReference type="Proteomes" id="UP001209257"/>
    </source>
</evidence>